<accession>A0A0G4MQ29</accession>
<evidence type="ECO:0000256" key="1">
    <source>
        <dbReference type="SAM" id="MobiDB-lite"/>
    </source>
</evidence>
<feature type="region of interest" description="Disordered" evidence="1">
    <location>
        <begin position="56"/>
        <end position="88"/>
    </location>
</feature>
<name>A0A0G4MQ29_VERLO</name>
<sequence length="88" mass="9490">RRARHVPRGPDDHHGRLHVVPLRQPGAELQGGDEGHAVEAAGGTVRGARVQLREVGGARGRGQCAAPRDQDGGQRVRRRLGRDGGPWR</sequence>
<evidence type="ECO:0000313" key="2">
    <source>
        <dbReference type="EMBL" id="CRK36393.1"/>
    </source>
</evidence>
<keyword evidence="3" id="KW-1185">Reference proteome</keyword>
<dbReference type="Proteomes" id="UP000044602">
    <property type="component" value="Unassembled WGS sequence"/>
</dbReference>
<organism evidence="2 3">
    <name type="scientific">Verticillium longisporum</name>
    <name type="common">Verticillium dahliae var. longisporum</name>
    <dbReference type="NCBI Taxonomy" id="100787"/>
    <lineage>
        <taxon>Eukaryota</taxon>
        <taxon>Fungi</taxon>
        <taxon>Dikarya</taxon>
        <taxon>Ascomycota</taxon>
        <taxon>Pezizomycotina</taxon>
        <taxon>Sordariomycetes</taxon>
        <taxon>Hypocreomycetidae</taxon>
        <taxon>Glomerellales</taxon>
        <taxon>Plectosphaerellaceae</taxon>
        <taxon>Verticillium</taxon>
    </lineage>
</organism>
<reference evidence="2 3" key="1">
    <citation type="submission" date="2015-05" db="EMBL/GenBank/DDBJ databases">
        <authorList>
            <person name="Wang D.B."/>
            <person name="Wang M."/>
        </authorList>
    </citation>
    <scope>NUCLEOTIDE SEQUENCE [LARGE SCALE GENOMIC DNA]</scope>
    <source>
        <strain evidence="2">VL1</strain>
    </source>
</reference>
<proteinExistence type="predicted"/>
<dbReference type="EMBL" id="CVQH01024056">
    <property type="protein sequence ID" value="CRK36393.1"/>
    <property type="molecule type" value="Genomic_DNA"/>
</dbReference>
<feature type="non-terminal residue" evidence="2">
    <location>
        <position position="1"/>
    </location>
</feature>
<evidence type="ECO:0000313" key="3">
    <source>
        <dbReference type="Proteomes" id="UP000044602"/>
    </source>
</evidence>
<protein>
    <submittedName>
        <fullName evidence="2">Uncharacterized protein</fullName>
    </submittedName>
</protein>
<gene>
    <name evidence="2" type="ORF">BN1708_019987</name>
</gene>
<dbReference type="AlphaFoldDB" id="A0A0G4MQ29"/>